<dbReference type="GO" id="GO:0015920">
    <property type="term" value="P:lipopolysaccharide transport"/>
    <property type="evidence" value="ECO:0007669"/>
    <property type="project" value="TreeGrafter"/>
</dbReference>
<evidence type="ECO:0000256" key="2">
    <source>
        <dbReference type="ARBA" id="ARBA00007783"/>
    </source>
</evidence>
<keyword evidence="3 8" id="KW-0813">Transport</keyword>
<feature type="transmembrane region" description="Helical" evidence="8">
    <location>
        <begin position="63"/>
        <end position="84"/>
    </location>
</feature>
<evidence type="ECO:0000256" key="5">
    <source>
        <dbReference type="ARBA" id="ARBA00022692"/>
    </source>
</evidence>
<keyword evidence="11" id="KW-1185">Reference proteome</keyword>
<feature type="transmembrane region" description="Helical" evidence="8">
    <location>
        <begin position="175"/>
        <end position="191"/>
    </location>
</feature>
<proteinExistence type="inferred from homology"/>
<dbReference type="KEGG" id="saca:FFV09_08005"/>
<organism evidence="10 11">
    <name type="scientific">Saccharibacillus brassicae</name>
    <dbReference type="NCBI Taxonomy" id="2583377"/>
    <lineage>
        <taxon>Bacteria</taxon>
        <taxon>Bacillati</taxon>
        <taxon>Bacillota</taxon>
        <taxon>Bacilli</taxon>
        <taxon>Bacillales</taxon>
        <taxon>Paenibacillaceae</taxon>
        <taxon>Saccharibacillus</taxon>
    </lineage>
</organism>
<keyword evidence="5 8" id="KW-0812">Transmembrane</keyword>
<evidence type="ECO:0000313" key="10">
    <source>
        <dbReference type="EMBL" id="QDH20790.1"/>
    </source>
</evidence>
<evidence type="ECO:0000256" key="3">
    <source>
        <dbReference type="ARBA" id="ARBA00022448"/>
    </source>
</evidence>
<dbReference type="InterPro" id="IPR047817">
    <property type="entry name" value="ABC2_TM_bact-type"/>
</dbReference>
<dbReference type="PROSITE" id="PS51012">
    <property type="entry name" value="ABC_TM2"/>
    <property type="match status" value="1"/>
</dbReference>
<feature type="transmembrane region" description="Helical" evidence="8">
    <location>
        <begin position="139"/>
        <end position="163"/>
    </location>
</feature>
<feature type="transmembrane region" description="Helical" evidence="8">
    <location>
        <begin position="105"/>
        <end position="133"/>
    </location>
</feature>
<dbReference type="Proteomes" id="UP000316968">
    <property type="component" value="Chromosome"/>
</dbReference>
<name>A0A4Y6UVZ0_SACBS</name>
<dbReference type="OrthoDB" id="9794365at2"/>
<dbReference type="PANTHER" id="PTHR30413">
    <property type="entry name" value="INNER MEMBRANE TRANSPORT PERMEASE"/>
    <property type="match status" value="1"/>
</dbReference>
<evidence type="ECO:0000259" key="9">
    <source>
        <dbReference type="PROSITE" id="PS51012"/>
    </source>
</evidence>
<dbReference type="GO" id="GO:0005886">
    <property type="term" value="C:plasma membrane"/>
    <property type="evidence" value="ECO:0007669"/>
    <property type="project" value="UniProtKB-SubCell"/>
</dbReference>
<comment type="subcellular location">
    <subcellularLocation>
        <location evidence="1 8">Cell membrane</location>
        <topology evidence="1 8">Multi-pass membrane protein</topology>
    </subcellularLocation>
</comment>
<comment type="similarity">
    <text evidence="2 8">Belongs to the ABC-2 integral membrane protein family.</text>
</comment>
<gene>
    <name evidence="10" type="ORF">FFV09_08005</name>
</gene>
<feature type="transmembrane region" description="Helical" evidence="8">
    <location>
        <begin position="234"/>
        <end position="251"/>
    </location>
</feature>
<dbReference type="EMBL" id="CP041217">
    <property type="protein sequence ID" value="QDH20790.1"/>
    <property type="molecule type" value="Genomic_DNA"/>
</dbReference>
<evidence type="ECO:0000256" key="7">
    <source>
        <dbReference type="ARBA" id="ARBA00023136"/>
    </source>
</evidence>
<keyword evidence="4 8" id="KW-1003">Cell membrane</keyword>
<evidence type="ECO:0000256" key="1">
    <source>
        <dbReference type="ARBA" id="ARBA00004651"/>
    </source>
</evidence>
<dbReference type="InterPro" id="IPR013525">
    <property type="entry name" value="ABC2_TM"/>
</dbReference>
<dbReference type="GO" id="GO:0140359">
    <property type="term" value="F:ABC-type transporter activity"/>
    <property type="evidence" value="ECO:0007669"/>
    <property type="project" value="InterPro"/>
</dbReference>
<dbReference type="AlphaFoldDB" id="A0A4Y6UVZ0"/>
<keyword evidence="6 8" id="KW-1133">Transmembrane helix</keyword>
<evidence type="ECO:0000313" key="11">
    <source>
        <dbReference type="Proteomes" id="UP000316968"/>
    </source>
</evidence>
<keyword evidence="7 8" id="KW-0472">Membrane</keyword>
<protein>
    <recommendedName>
        <fullName evidence="8">Transport permease protein</fullName>
    </recommendedName>
</protein>
<accession>A0A4Y6UVZ0</accession>
<feature type="transmembrane region" description="Helical" evidence="8">
    <location>
        <begin position="29"/>
        <end position="51"/>
    </location>
</feature>
<reference evidence="10 11" key="1">
    <citation type="submission" date="2019-06" db="EMBL/GenBank/DDBJ databases">
        <title>Saccharibacillus brassicae sp. nov., an endophytic bacterium isolated from Chinese cabbage seeds (Brassica pekinensis).</title>
        <authorList>
            <person name="Jiang L."/>
            <person name="Lee J."/>
            <person name="Kim S.W."/>
        </authorList>
    </citation>
    <scope>NUCLEOTIDE SEQUENCE [LARGE SCALE GENOMIC DNA]</scope>
    <source>
        <strain evidence="11">KCTC 43072 / ATSA2</strain>
    </source>
</reference>
<evidence type="ECO:0000256" key="8">
    <source>
        <dbReference type="RuleBase" id="RU361157"/>
    </source>
</evidence>
<evidence type="ECO:0000256" key="4">
    <source>
        <dbReference type="ARBA" id="ARBA00022475"/>
    </source>
</evidence>
<dbReference type="PANTHER" id="PTHR30413:SF10">
    <property type="entry name" value="CAPSULE POLYSACCHARIDE EXPORT INNER-MEMBRANE PROTEIN CTRC"/>
    <property type="match status" value="1"/>
</dbReference>
<evidence type="ECO:0000256" key="6">
    <source>
        <dbReference type="ARBA" id="ARBA00022989"/>
    </source>
</evidence>
<sequence length="262" mass="30610">MSVMREFWNNRKLLINMSKSDFKNRYSGSYFGVLWAVVQPLMTILIFWFVFQVGFRAQPISNVPFILWLCAAMIPWNFFADAVINSTGAFTSYSFVVKKLVFKIALLPLVKVTASFFLNIAFNILLILIYSLYGDFPGIHLLSILYFNICLFALITALSYFLATLNVFFRDTTQIVGIFLQFGIWLTPIMWQESIIPHNLLWLVKLNPIYYIINGYRDALIEDKWFFEHPTQTIYFWGITLLLALISLVFYKKMKSHFADVL</sequence>
<feature type="domain" description="ABC transmembrane type-2" evidence="9">
    <location>
        <begin position="31"/>
        <end position="254"/>
    </location>
</feature>
<dbReference type="Pfam" id="PF01061">
    <property type="entry name" value="ABC2_membrane"/>
    <property type="match status" value="1"/>
</dbReference>